<sequence length="416" mass="47085">MASFFLLPWISICGGSRIPGNTNCPQIEKLGWLETTQLMFSSVAAGYDIRSWIPKIMGDMRDAQVRPEDAEGVSMEADSRKYPGFAFDKFENRETEEPGFVPGIAPEFFRIGGLFKDPNWGGACVMTPWYYYREYGDVNILRQNFGLMQSYVDHLERRSVNGVLKKYAQMGEWGQLNENIPAALVAACAFYQQAVTLSGITGILGNIQEEEHYREMALQKFLAAVEERGCHLPSGEVGLKQVFHALASNGENDMVYRMVMNPTAPSCRHHVKQGLATLPEFWNYTELWNGFGRFRNHAMMGHVKEWLCRFVLGIRPLEPGYKKLQIKPYLQKEITRIEGSVFTVHGTVSLDCSSHDGILEMKTEIPVGTEADIYLPFAEGKCCYLDGTEYMGYKKSQQGYIKLSAITSGIYRWSVK</sequence>
<dbReference type="Gene3D" id="1.50.10.10">
    <property type="match status" value="2"/>
</dbReference>
<organism evidence="6 7">
    <name type="scientific">Eisenbergiella tayi</name>
    <dbReference type="NCBI Taxonomy" id="1432052"/>
    <lineage>
        <taxon>Bacteria</taxon>
        <taxon>Bacillati</taxon>
        <taxon>Bacillota</taxon>
        <taxon>Clostridia</taxon>
        <taxon>Lachnospirales</taxon>
        <taxon>Lachnospiraceae</taxon>
        <taxon>Eisenbergiella</taxon>
    </lineage>
</organism>
<dbReference type="InterPro" id="IPR035398">
    <property type="entry name" value="Bac_rhamnosid_C"/>
</dbReference>
<evidence type="ECO:0000256" key="2">
    <source>
        <dbReference type="ARBA" id="ARBA00012652"/>
    </source>
</evidence>
<evidence type="ECO:0000313" key="6">
    <source>
        <dbReference type="EMBL" id="ODM06068.1"/>
    </source>
</evidence>
<dbReference type="InterPro" id="IPR008928">
    <property type="entry name" value="6-hairpin_glycosidase_sf"/>
</dbReference>
<dbReference type="PANTHER" id="PTHR33307:SF6">
    <property type="entry name" value="ALPHA-RHAMNOSIDASE (EUROFUNG)-RELATED"/>
    <property type="match status" value="1"/>
</dbReference>
<dbReference type="AlphaFoldDB" id="A0A1E3ABF9"/>
<evidence type="ECO:0000313" key="7">
    <source>
        <dbReference type="Proteomes" id="UP000094067"/>
    </source>
</evidence>
<accession>A0A1E3ABF9</accession>
<dbReference type="Gene3D" id="2.60.420.10">
    <property type="entry name" value="Maltose phosphorylase, domain 3"/>
    <property type="match status" value="1"/>
</dbReference>
<feature type="domain" description="Alpha-L-rhamnosidase C-terminal" evidence="5">
    <location>
        <begin position="313"/>
        <end position="381"/>
    </location>
</feature>
<dbReference type="PANTHER" id="PTHR33307">
    <property type="entry name" value="ALPHA-RHAMNOSIDASE (EUROFUNG)"/>
    <property type="match status" value="1"/>
</dbReference>
<comment type="catalytic activity">
    <reaction evidence="1">
        <text>Hydrolysis of terminal non-reducing alpha-L-rhamnose residues in alpha-L-rhamnosides.</text>
        <dbReference type="EC" id="3.2.1.40"/>
    </reaction>
</comment>
<dbReference type="EMBL" id="MCGH01000002">
    <property type="protein sequence ID" value="ODM06068.1"/>
    <property type="molecule type" value="Genomic_DNA"/>
</dbReference>
<gene>
    <name evidence="6" type="ORF">BEI61_01957</name>
</gene>
<reference evidence="6 7" key="1">
    <citation type="submission" date="2016-07" db="EMBL/GenBank/DDBJ databases">
        <title>Characterization of isolates of Eisenbergiella tayi derived from blood cultures, using whole genome sequencing.</title>
        <authorList>
            <person name="Burdz T."/>
            <person name="Wiebe D."/>
            <person name="Huynh C."/>
            <person name="Bernard K."/>
        </authorList>
    </citation>
    <scope>NUCLEOTIDE SEQUENCE [LARGE SCALE GENOMIC DNA]</scope>
    <source>
        <strain evidence="6 7">NML 110608</strain>
    </source>
</reference>
<evidence type="ECO:0000256" key="1">
    <source>
        <dbReference type="ARBA" id="ARBA00001445"/>
    </source>
</evidence>
<dbReference type="Pfam" id="PF17390">
    <property type="entry name" value="Bac_rhamnosid_C"/>
    <property type="match status" value="1"/>
</dbReference>
<dbReference type="InterPro" id="IPR016007">
    <property type="entry name" value="Alpha_rhamnosid"/>
</dbReference>
<name>A0A1E3ABF9_9FIRM</name>
<protein>
    <recommendedName>
        <fullName evidence="2">alpha-L-rhamnosidase</fullName>
        <ecNumber evidence="2">3.2.1.40</ecNumber>
    </recommendedName>
</protein>
<keyword evidence="3" id="KW-0378">Hydrolase</keyword>
<dbReference type="EC" id="3.2.1.40" evidence="2"/>
<dbReference type="Proteomes" id="UP000094067">
    <property type="component" value="Unassembled WGS sequence"/>
</dbReference>
<comment type="caution">
    <text evidence="6">The sequence shown here is derived from an EMBL/GenBank/DDBJ whole genome shotgun (WGS) entry which is preliminary data.</text>
</comment>
<dbReference type="Pfam" id="PF17389">
    <property type="entry name" value="Bac_rhamnosid6H"/>
    <property type="match status" value="1"/>
</dbReference>
<feature type="domain" description="Alpha-L-rhamnosidase six-hairpin glycosidase" evidence="4">
    <location>
        <begin position="22"/>
        <end position="217"/>
    </location>
</feature>
<dbReference type="InterPro" id="IPR012341">
    <property type="entry name" value="6hp_glycosidase-like_sf"/>
</dbReference>
<evidence type="ECO:0000259" key="5">
    <source>
        <dbReference type="Pfam" id="PF17390"/>
    </source>
</evidence>
<evidence type="ECO:0000256" key="3">
    <source>
        <dbReference type="ARBA" id="ARBA00022801"/>
    </source>
</evidence>
<dbReference type="SUPFAM" id="SSF48208">
    <property type="entry name" value="Six-hairpin glycosidases"/>
    <property type="match status" value="1"/>
</dbReference>
<dbReference type="InterPro" id="IPR035396">
    <property type="entry name" value="Bac_rhamnosid6H"/>
</dbReference>
<dbReference type="GO" id="GO:0005975">
    <property type="term" value="P:carbohydrate metabolic process"/>
    <property type="evidence" value="ECO:0007669"/>
    <property type="project" value="InterPro"/>
</dbReference>
<evidence type="ECO:0000259" key="4">
    <source>
        <dbReference type="Pfam" id="PF17389"/>
    </source>
</evidence>
<dbReference type="GO" id="GO:0030596">
    <property type="term" value="F:alpha-L-rhamnosidase activity"/>
    <property type="evidence" value="ECO:0007669"/>
    <property type="project" value="UniProtKB-EC"/>
</dbReference>
<proteinExistence type="predicted"/>